<organism evidence="1 2">
    <name type="scientific">Cordylochernes scorpioides</name>
    <dbReference type="NCBI Taxonomy" id="51811"/>
    <lineage>
        <taxon>Eukaryota</taxon>
        <taxon>Metazoa</taxon>
        <taxon>Ecdysozoa</taxon>
        <taxon>Arthropoda</taxon>
        <taxon>Chelicerata</taxon>
        <taxon>Arachnida</taxon>
        <taxon>Pseudoscorpiones</taxon>
        <taxon>Cheliferoidea</taxon>
        <taxon>Chernetidae</taxon>
        <taxon>Cordylochernes</taxon>
    </lineage>
</organism>
<dbReference type="Proteomes" id="UP001235939">
    <property type="component" value="Chromosome 02"/>
</dbReference>
<gene>
    <name evidence="1" type="ORF">LAZ67_2002860</name>
</gene>
<dbReference type="InterPro" id="IPR051291">
    <property type="entry name" value="CIMAP"/>
</dbReference>
<accession>A0ABY6K2J8</accession>
<keyword evidence="2" id="KW-1185">Reference proteome</keyword>
<reference evidence="1 2" key="1">
    <citation type="submission" date="2022-01" db="EMBL/GenBank/DDBJ databases">
        <title>A chromosomal length assembly of Cordylochernes scorpioides.</title>
        <authorList>
            <person name="Zeh D."/>
            <person name="Zeh J."/>
        </authorList>
    </citation>
    <scope>NUCLEOTIDE SEQUENCE [LARGE SCALE GENOMIC DNA]</scope>
    <source>
        <strain evidence="1">IN4F17</strain>
        <tissue evidence="1">Whole Body</tissue>
    </source>
</reference>
<feature type="non-terminal residue" evidence="1">
    <location>
        <position position="499"/>
    </location>
</feature>
<dbReference type="EMBL" id="CP092864">
    <property type="protein sequence ID" value="UYV63019.1"/>
    <property type="molecule type" value="Genomic_DNA"/>
</dbReference>
<dbReference type="Pfam" id="PF07004">
    <property type="entry name" value="SHIPPO-rpt"/>
    <property type="match status" value="4"/>
</dbReference>
<dbReference type="PANTHER" id="PTHR21580">
    <property type="entry name" value="SHIPPO-1-RELATED"/>
    <property type="match status" value="1"/>
</dbReference>
<dbReference type="InterPro" id="IPR010736">
    <property type="entry name" value="SHIPPO-rpt"/>
</dbReference>
<name>A0ABY6K2J8_9ARAC</name>
<protein>
    <submittedName>
        <fullName evidence="1">ODF3L2</fullName>
    </submittedName>
</protein>
<evidence type="ECO:0000313" key="2">
    <source>
        <dbReference type="Proteomes" id="UP001235939"/>
    </source>
</evidence>
<dbReference type="PANTHER" id="PTHR21580:SF63">
    <property type="entry name" value="OUTER DENSE FIBER PROTEIN 3"/>
    <property type="match status" value="1"/>
</dbReference>
<evidence type="ECO:0000313" key="1">
    <source>
        <dbReference type="EMBL" id="UYV63019.1"/>
    </source>
</evidence>
<sequence length="499" mass="56113">MSDMASCKPEPRIQTYHLVEGCKCRPLNCMELYPKKVLKNMSRPYVISDFNAALVALQGLTGFEQHAINKKRAPCYTIKGRYERPIHPLGPGPAKYFPKCLRTGCPSNQKRYPFLQLVHHRHSPTPGPYSTIGIENITKRCSPAYTFGVKNYKSNFIDSPGPARYGFEEFFGKGPGYFFGVLAERKPRVVRASPGCYELPPQNLYKPKAPAWKLYGRLAPSRPKPAPSPLSYVTETIWVHKVASPSYTFGQRHSSRAVNFLLPTVPRPTARCRHPGPASVGLPTLVGYRGHDFTKERAPMFTMRVKPRVSHRGYGPGPGGYSLRDMGRKGIVHTTKAIMIPRRLPGFAGKFPGPADYPREKCDRVAYPTCPAYSMPIKGQRTSKTLGPGPAAYSPAFVVGQKKVVQGWISRAPQYSMRVKHAEFEQKSTPGPAAYQVPAPSVYKERSPDFSLRIKYKDKEFFQKPGPSAYRPEQHWFNKPSAPRYTFGIKHRTTQECEE</sequence>
<proteinExistence type="predicted"/>